<accession>A0AB34J863</accession>
<protein>
    <recommendedName>
        <fullName evidence="7">Fatty acyl-CoA reductase</fullName>
    </recommendedName>
</protein>
<dbReference type="Proteomes" id="UP001515480">
    <property type="component" value="Unassembled WGS sequence"/>
</dbReference>
<organism evidence="5 6">
    <name type="scientific">Prymnesium parvum</name>
    <name type="common">Toxic golden alga</name>
    <dbReference type="NCBI Taxonomy" id="97485"/>
    <lineage>
        <taxon>Eukaryota</taxon>
        <taxon>Haptista</taxon>
        <taxon>Haptophyta</taxon>
        <taxon>Prymnesiophyceae</taxon>
        <taxon>Prymnesiales</taxon>
        <taxon>Prymnesiaceae</taxon>
        <taxon>Prymnesium</taxon>
    </lineage>
</organism>
<dbReference type="Pfam" id="PF07993">
    <property type="entry name" value="NAD_binding_4"/>
    <property type="match status" value="1"/>
</dbReference>
<dbReference type="Gene3D" id="3.40.50.720">
    <property type="entry name" value="NAD(P)-binding Rossmann-like Domain"/>
    <property type="match status" value="1"/>
</dbReference>
<feature type="domain" description="AMP-dependent synthetase/ligase" evidence="3">
    <location>
        <begin position="1"/>
        <end position="178"/>
    </location>
</feature>
<dbReference type="Gene3D" id="3.40.50.12780">
    <property type="entry name" value="N-terminal domain of ligase-like"/>
    <property type="match status" value="1"/>
</dbReference>
<evidence type="ECO:0000259" key="4">
    <source>
        <dbReference type="Pfam" id="PF07993"/>
    </source>
</evidence>
<dbReference type="SUPFAM" id="SSF51735">
    <property type="entry name" value="NAD(P)-binding Rossmann-fold domains"/>
    <property type="match status" value="1"/>
</dbReference>
<dbReference type="GO" id="GO:0016020">
    <property type="term" value="C:membrane"/>
    <property type="evidence" value="ECO:0007669"/>
    <property type="project" value="TreeGrafter"/>
</dbReference>
<reference evidence="5 6" key="1">
    <citation type="journal article" date="2024" name="Science">
        <title>Giant polyketide synthase enzymes in the biosynthesis of giant marine polyether toxins.</title>
        <authorList>
            <person name="Fallon T.R."/>
            <person name="Shende V.V."/>
            <person name="Wierzbicki I.H."/>
            <person name="Pendleton A.L."/>
            <person name="Watervoot N.F."/>
            <person name="Auber R.P."/>
            <person name="Gonzalez D.J."/>
            <person name="Wisecaver J.H."/>
            <person name="Moore B.S."/>
        </authorList>
    </citation>
    <scope>NUCLEOTIDE SEQUENCE [LARGE SCALE GENOMIC DNA]</scope>
    <source>
        <strain evidence="5 6">12B1</strain>
    </source>
</reference>
<evidence type="ECO:0000313" key="6">
    <source>
        <dbReference type="Proteomes" id="UP001515480"/>
    </source>
</evidence>
<dbReference type="EMBL" id="JBGBPQ010000011">
    <property type="protein sequence ID" value="KAL1515489.1"/>
    <property type="molecule type" value="Genomic_DNA"/>
</dbReference>
<dbReference type="GO" id="GO:0005524">
    <property type="term" value="F:ATP binding"/>
    <property type="evidence" value="ECO:0007669"/>
    <property type="project" value="UniProtKB-KW"/>
</dbReference>
<dbReference type="InterPro" id="IPR013120">
    <property type="entry name" value="FAR_NAD-bd"/>
</dbReference>
<comment type="caution">
    <text evidence="5">The sequence shown here is derived from an EMBL/GenBank/DDBJ whole genome shotgun (WGS) entry which is preliminary data.</text>
</comment>
<feature type="domain" description="Thioester reductase (TE)" evidence="4">
    <location>
        <begin position="492"/>
        <end position="715"/>
    </location>
</feature>
<evidence type="ECO:0000259" key="3">
    <source>
        <dbReference type="Pfam" id="PF00501"/>
    </source>
</evidence>
<dbReference type="Pfam" id="PF00501">
    <property type="entry name" value="AMP-binding"/>
    <property type="match status" value="1"/>
</dbReference>
<dbReference type="SUPFAM" id="SSF56801">
    <property type="entry name" value="Acetyl-CoA synthetase-like"/>
    <property type="match status" value="1"/>
</dbReference>
<name>A0AB34J863_PRYPA</name>
<dbReference type="GO" id="GO:0004467">
    <property type="term" value="F:long-chain fatty acid-CoA ligase activity"/>
    <property type="evidence" value="ECO:0007669"/>
    <property type="project" value="TreeGrafter"/>
</dbReference>
<gene>
    <name evidence="5" type="ORF">AB1Y20_002113</name>
</gene>
<sequence length="850" mass="88221">MFTSGSTGTPKPRWMDEGLWAQRNGRGAAGVGGVSVVAVFSPLSHGLARRQVWREAMHGGRLAVLSPADDLLAQLAVVQPSSLTAVPKFFSLLRRVYDDERARGEERGEGGEGGEGAAMRRTRARLGRRLRHIGVGGAVVPYALLEFLRRCFGIGGDGGGNCIVSEGYGATETGGITRDGELLPQWRPPLGEARLDEAKGAALGQPAGVGEILLRAHGRVITGETDADGWYATGDLGVWEKGGARLRVVDRASAALKLANGEFVCPARLEALFEARCPLVEEVCVLAAAGDDRLTVVAVPRGVGSEAGGKQAEGSEAAVLVQLREAAVAARLPPHEVPASVVLDWEAWGVGNGCRGSGGKLIRHAICARVGRRRGAAPPLDAQVVGYLRAADEAEAAAHLAGVEAGSLLCHVGGDSIVAARVAEAVADGRVGVRALLATPLQQLRATLRGGGGGGGEAEVCWEAELAWQGGGKAAGGQGEGGEAEGEEAVLLTGATGFLGPHLLEALLAAPALRGCLVVCLCRPPLGRVAVPRGASRRVRLVAAELSAAGLGVAAEDWAWLRALRVRLLVHSAAAVDHARPYAQLRHVNVRSVDALLALLSPSAHVVFVSSLAATAPGGEERVGGEAEGVPSSGYGQSKWVCERRLCAALARGQLGRLSIARLGLLGPHRTSGAPNPTDWLHRFLRAVAAARAAPAFAGGMEVEMLPVDVAARAVVQMAAAAGRRAEARVAHLDAAAFAVRRADVERMVGALEACEGAAYARGVEYAAWRREVLRVGGGAEAALALLPADARRFPSSGGVRIAREEGRRLAAELGEGASAPWDDARLWRRWAAAFRPHLAGRKGEAASQP</sequence>
<keyword evidence="2" id="KW-0067">ATP-binding</keyword>
<keyword evidence="6" id="KW-1185">Reference proteome</keyword>
<dbReference type="InterPro" id="IPR042099">
    <property type="entry name" value="ANL_N_sf"/>
</dbReference>
<dbReference type="InterPro" id="IPR000873">
    <property type="entry name" value="AMP-dep_synth/lig_dom"/>
</dbReference>
<proteinExistence type="predicted"/>
<evidence type="ECO:0000313" key="5">
    <source>
        <dbReference type="EMBL" id="KAL1515489.1"/>
    </source>
</evidence>
<evidence type="ECO:0000256" key="1">
    <source>
        <dbReference type="ARBA" id="ARBA00022741"/>
    </source>
</evidence>
<keyword evidence="1" id="KW-0547">Nucleotide-binding</keyword>
<dbReference type="PANTHER" id="PTHR43272:SF33">
    <property type="entry name" value="AMP-BINDING DOMAIN-CONTAINING PROTEIN-RELATED"/>
    <property type="match status" value="1"/>
</dbReference>
<evidence type="ECO:0008006" key="7">
    <source>
        <dbReference type="Google" id="ProtNLM"/>
    </source>
</evidence>
<dbReference type="AlphaFoldDB" id="A0AB34J863"/>
<dbReference type="PANTHER" id="PTHR43272">
    <property type="entry name" value="LONG-CHAIN-FATTY-ACID--COA LIGASE"/>
    <property type="match status" value="1"/>
</dbReference>
<dbReference type="InterPro" id="IPR036291">
    <property type="entry name" value="NAD(P)-bd_dom_sf"/>
</dbReference>
<evidence type="ECO:0000256" key="2">
    <source>
        <dbReference type="ARBA" id="ARBA00022840"/>
    </source>
</evidence>